<organism evidence="4 5">
    <name type="scientific">Arcicella aquatica</name>
    <dbReference type="NCBI Taxonomy" id="217141"/>
    <lineage>
        <taxon>Bacteria</taxon>
        <taxon>Pseudomonadati</taxon>
        <taxon>Bacteroidota</taxon>
        <taxon>Cytophagia</taxon>
        <taxon>Cytophagales</taxon>
        <taxon>Flectobacillaceae</taxon>
        <taxon>Arcicella</taxon>
    </lineage>
</organism>
<protein>
    <submittedName>
        <fullName evidence="4">PaaI family thioesterase</fullName>
        <ecNumber evidence="4">3.1.2.-</ecNumber>
    </submittedName>
</protein>
<dbReference type="EC" id="3.1.2.-" evidence="4"/>
<evidence type="ECO:0000313" key="4">
    <source>
        <dbReference type="EMBL" id="MEA5256766.1"/>
    </source>
</evidence>
<sequence>MTNPSLDFFTNLVGKPLAENSPSPVSKWLDGILVGLEHGSITVEYTIRKDMCNPAHILHGGVAATMMDDIIGMTIFSMGHTAFYSTVNLSIDYLFSAKIGEKVTAKSKIIRVGKKIAHAEGEIRNEQGTIIAKCTTNLVSTSNEIKSL</sequence>
<feature type="domain" description="Thioesterase" evidence="3">
    <location>
        <begin position="57"/>
        <end position="130"/>
    </location>
</feature>
<dbReference type="PANTHER" id="PTHR21660">
    <property type="entry name" value="THIOESTERASE SUPERFAMILY MEMBER-RELATED"/>
    <property type="match status" value="1"/>
</dbReference>
<dbReference type="InterPro" id="IPR029069">
    <property type="entry name" value="HotDog_dom_sf"/>
</dbReference>
<keyword evidence="2 4" id="KW-0378">Hydrolase</keyword>
<dbReference type="InterPro" id="IPR003736">
    <property type="entry name" value="PAAI_dom"/>
</dbReference>
<name>A0ABU5QI97_9BACT</name>
<evidence type="ECO:0000259" key="3">
    <source>
        <dbReference type="Pfam" id="PF03061"/>
    </source>
</evidence>
<gene>
    <name evidence="4" type="ORF">VB264_03150</name>
</gene>
<dbReference type="PANTHER" id="PTHR21660:SF1">
    <property type="entry name" value="ACYL-COENZYME A THIOESTERASE 13"/>
    <property type="match status" value="1"/>
</dbReference>
<accession>A0ABU5QI97</accession>
<dbReference type="SUPFAM" id="SSF54637">
    <property type="entry name" value="Thioesterase/thiol ester dehydrase-isomerase"/>
    <property type="match status" value="1"/>
</dbReference>
<comment type="similarity">
    <text evidence="1">Belongs to the thioesterase PaaI family.</text>
</comment>
<dbReference type="EMBL" id="JAYFUL010000002">
    <property type="protein sequence ID" value="MEA5256766.1"/>
    <property type="molecule type" value="Genomic_DNA"/>
</dbReference>
<evidence type="ECO:0000256" key="2">
    <source>
        <dbReference type="ARBA" id="ARBA00022801"/>
    </source>
</evidence>
<evidence type="ECO:0000256" key="1">
    <source>
        <dbReference type="ARBA" id="ARBA00008324"/>
    </source>
</evidence>
<dbReference type="Proteomes" id="UP001304671">
    <property type="component" value="Unassembled WGS sequence"/>
</dbReference>
<dbReference type="InterPro" id="IPR039298">
    <property type="entry name" value="ACOT13"/>
</dbReference>
<keyword evidence="5" id="KW-1185">Reference proteome</keyword>
<dbReference type="InterPro" id="IPR006683">
    <property type="entry name" value="Thioestr_dom"/>
</dbReference>
<proteinExistence type="inferred from homology"/>
<evidence type="ECO:0000313" key="5">
    <source>
        <dbReference type="Proteomes" id="UP001304671"/>
    </source>
</evidence>
<dbReference type="RefSeq" id="WP_323246678.1">
    <property type="nucleotide sequence ID" value="NZ_JAYFUL010000002.1"/>
</dbReference>
<dbReference type="GO" id="GO:0016787">
    <property type="term" value="F:hydrolase activity"/>
    <property type="evidence" value="ECO:0007669"/>
    <property type="project" value="UniProtKB-KW"/>
</dbReference>
<dbReference type="CDD" id="cd03443">
    <property type="entry name" value="PaaI_thioesterase"/>
    <property type="match status" value="1"/>
</dbReference>
<reference evidence="4 5" key="1">
    <citation type="submission" date="2023-12" db="EMBL/GenBank/DDBJ databases">
        <title>Novel species of the genus Arcicella isolated from rivers.</title>
        <authorList>
            <person name="Lu H."/>
        </authorList>
    </citation>
    <scope>NUCLEOTIDE SEQUENCE [LARGE SCALE GENOMIC DNA]</scope>
    <source>
        <strain evidence="4 5">LMG 21963</strain>
    </source>
</reference>
<comment type="caution">
    <text evidence="4">The sequence shown here is derived from an EMBL/GenBank/DDBJ whole genome shotgun (WGS) entry which is preliminary data.</text>
</comment>
<dbReference type="Pfam" id="PF03061">
    <property type="entry name" value="4HBT"/>
    <property type="match status" value="1"/>
</dbReference>
<dbReference type="Gene3D" id="3.10.129.10">
    <property type="entry name" value="Hotdog Thioesterase"/>
    <property type="match status" value="1"/>
</dbReference>
<dbReference type="NCBIfam" id="TIGR00369">
    <property type="entry name" value="unchar_dom_1"/>
    <property type="match status" value="1"/>
</dbReference>